<dbReference type="GO" id="GO:0005829">
    <property type="term" value="C:cytosol"/>
    <property type="evidence" value="ECO:0007669"/>
    <property type="project" value="TreeGrafter"/>
</dbReference>
<comment type="pathway">
    <text evidence="3 11">Cofactor biosynthesis; molybdopterin biosynthesis.</text>
</comment>
<proteinExistence type="inferred from homology"/>
<feature type="domain" description="MoaB/Mog" evidence="12">
    <location>
        <begin position="179"/>
        <end position="316"/>
    </location>
</feature>
<dbReference type="InterPro" id="IPR005110">
    <property type="entry name" value="MoeA_linker/N"/>
</dbReference>
<comment type="cofactor">
    <cofactor evidence="1 11">
        <name>Mg(2+)</name>
        <dbReference type="ChEBI" id="CHEBI:18420"/>
    </cofactor>
</comment>
<dbReference type="Gene3D" id="2.40.340.10">
    <property type="entry name" value="MoeA, C-terminal, domain IV"/>
    <property type="match status" value="1"/>
</dbReference>
<gene>
    <name evidence="13" type="ordered locus">FraEuI1c_0542</name>
</gene>
<keyword evidence="6 11" id="KW-0808">Transferase</keyword>
<keyword evidence="5 11" id="KW-0500">Molybdenum</keyword>
<dbReference type="InterPro" id="IPR001453">
    <property type="entry name" value="MoaB/Mog_dom"/>
</dbReference>
<organism evidence="13 14">
    <name type="scientific">Pseudofrankia inefficax (strain DSM 45817 / CECT 9037 / DDB 130130 / EuI1c)</name>
    <name type="common">Frankia inefficax</name>
    <dbReference type="NCBI Taxonomy" id="298654"/>
    <lineage>
        <taxon>Bacteria</taxon>
        <taxon>Bacillati</taxon>
        <taxon>Actinomycetota</taxon>
        <taxon>Actinomycetes</taxon>
        <taxon>Frankiales</taxon>
        <taxon>Frankiaceae</taxon>
        <taxon>Pseudofrankia</taxon>
    </lineage>
</organism>
<dbReference type="InterPro" id="IPR036425">
    <property type="entry name" value="MoaB/Mog-like_dom_sf"/>
</dbReference>
<comment type="similarity">
    <text evidence="4 11">Belongs to the MoeA family.</text>
</comment>
<dbReference type="SUPFAM" id="SSF53218">
    <property type="entry name" value="Molybdenum cofactor biosynthesis proteins"/>
    <property type="match status" value="1"/>
</dbReference>
<evidence type="ECO:0000256" key="4">
    <source>
        <dbReference type="ARBA" id="ARBA00010763"/>
    </source>
</evidence>
<protein>
    <recommendedName>
        <fullName evidence="11">Molybdopterin molybdenumtransferase</fullName>
        <ecNumber evidence="11">2.10.1.1</ecNumber>
    </recommendedName>
</protein>
<evidence type="ECO:0000259" key="12">
    <source>
        <dbReference type="SMART" id="SM00852"/>
    </source>
</evidence>
<dbReference type="Proteomes" id="UP000002484">
    <property type="component" value="Chromosome"/>
</dbReference>
<dbReference type="OrthoDB" id="9804758at2"/>
<dbReference type="Gene3D" id="3.40.980.10">
    <property type="entry name" value="MoaB/Mog-like domain"/>
    <property type="match status" value="1"/>
</dbReference>
<dbReference type="HOGENOM" id="CLU_010186_7_0_11"/>
<dbReference type="Gene3D" id="3.90.105.10">
    <property type="entry name" value="Molybdopterin biosynthesis moea protein, domain 2"/>
    <property type="match status" value="1"/>
</dbReference>
<evidence type="ECO:0000256" key="5">
    <source>
        <dbReference type="ARBA" id="ARBA00022505"/>
    </source>
</evidence>
<comment type="function">
    <text evidence="2 11">Catalyzes the insertion of molybdate into adenylated molybdopterin with the concomitant release of AMP.</text>
</comment>
<evidence type="ECO:0000256" key="7">
    <source>
        <dbReference type="ARBA" id="ARBA00022723"/>
    </source>
</evidence>
<keyword evidence="7 11" id="KW-0479">Metal-binding</keyword>
<dbReference type="InterPro" id="IPR036135">
    <property type="entry name" value="MoeA_linker/N_sf"/>
</dbReference>
<dbReference type="SUPFAM" id="SSF63867">
    <property type="entry name" value="MoeA C-terminal domain-like"/>
    <property type="match status" value="1"/>
</dbReference>
<evidence type="ECO:0000256" key="2">
    <source>
        <dbReference type="ARBA" id="ARBA00002901"/>
    </source>
</evidence>
<dbReference type="KEGG" id="fri:FraEuI1c_0542"/>
<dbReference type="NCBIfam" id="NF045515">
    <property type="entry name" value="Glp_gephyrin"/>
    <property type="match status" value="1"/>
</dbReference>
<dbReference type="FunFam" id="2.170.190.11:FF:000001">
    <property type="entry name" value="Molybdopterin molybdenumtransferase"/>
    <property type="match status" value="1"/>
</dbReference>
<dbReference type="FunCoup" id="E3JB94">
    <property type="interactions" value="367"/>
</dbReference>
<evidence type="ECO:0000313" key="13">
    <source>
        <dbReference type="EMBL" id="ADP78624.1"/>
    </source>
</evidence>
<keyword evidence="14" id="KW-1185">Reference proteome</keyword>
<dbReference type="SMART" id="SM00852">
    <property type="entry name" value="MoCF_biosynth"/>
    <property type="match status" value="1"/>
</dbReference>
<evidence type="ECO:0000256" key="3">
    <source>
        <dbReference type="ARBA" id="ARBA00005046"/>
    </source>
</evidence>
<dbReference type="UniPathway" id="UPA00344"/>
<dbReference type="InParanoid" id="E3JB94"/>
<reference evidence="13 14" key="1">
    <citation type="submission" date="2010-10" db="EMBL/GenBank/DDBJ databases">
        <title>Complete sequence of Frankia sp. EuI1c.</title>
        <authorList>
            <consortium name="US DOE Joint Genome Institute"/>
            <person name="Lucas S."/>
            <person name="Copeland A."/>
            <person name="Lapidus A."/>
            <person name="Cheng J.-F."/>
            <person name="Bruce D."/>
            <person name="Goodwin L."/>
            <person name="Pitluck S."/>
            <person name="Chertkov O."/>
            <person name="Detter J.C."/>
            <person name="Han C."/>
            <person name="Tapia R."/>
            <person name="Land M."/>
            <person name="Hauser L."/>
            <person name="Jeffries C."/>
            <person name="Kyrpides N."/>
            <person name="Ivanova N."/>
            <person name="Mikhailova N."/>
            <person name="Beauchemin N."/>
            <person name="Sen A."/>
            <person name="Sur S.A."/>
            <person name="Gtari M."/>
            <person name="Wall L."/>
            <person name="Tisa L."/>
            <person name="Woyke T."/>
        </authorList>
    </citation>
    <scope>NUCLEOTIDE SEQUENCE [LARGE SCALE GENOMIC DNA]</scope>
    <source>
        <strain evidence="14">DSM 45817 / CECT 9037 / EuI1c</strain>
    </source>
</reference>
<evidence type="ECO:0000313" key="14">
    <source>
        <dbReference type="Proteomes" id="UP000002484"/>
    </source>
</evidence>
<dbReference type="EC" id="2.10.1.1" evidence="11"/>
<sequence>MKTVDEHISDILESVGVLPARRLPLAAAHGCALATDVRATIALPGFDNSAMDGYAVRAADVEQASPESPVLLPVTGEIAAGAALPDLVAPGTAVRIMTGAPFPPGADTVIQLEWTDGGTETVAVHRAARRGLHIRRAGEDVTPGSLVLPAGSVLGSTQIGLLAAINVARPPVRPRPRVAVLSTGSELVAVGNAVGPGQIVDSNSHAVAAAAREAGCEVRRLTGVPDDPAQFEAALRAILPEVDAVVTTGGVSVGAHDVVKEVLAATGEVRFERIAMQPGQPQGFGVIDGVAVFTLPGNPVSALVSFELFVRPALRRMRGLTGPDRPRPVVTVAERLTSPPAKRSFLRVLVGRGADGGLVAQSAGGQGSHHLSAAAGANALLVVPEDVTVVEPGDQLTAILLAADPADELLAGPVVDAVPAGAVAPLEANV</sequence>
<dbReference type="GO" id="GO:0061599">
    <property type="term" value="F:molybdopterin molybdotransferase activity"/>
    <property type="evidence" value="ECO:0007669"/>
    <property type="project" value="UniProtKB-UniRule"/>
</dbReference>
<dbReference type="STRING" id="298654.FraEuI1c_0542"/>
<dbReference type="NCBIfam" id="TIGR00177">
    <property type="entry name" value="molyb_syn"/>
    <property type="match status" value="1"/>
</dbReference>
<evidence type="ECO:0000256" key="6">
    <source>
        <dbReference type="ARBA" id="ARBA00022679"/>
    </source>
</evidence>
<keyword evidence="9 11" id="KW-0501">Molybdenum cofactor biosynthesis</keyword>
<dbReference type="CDD" id="cd00887">
    <property type="entry name" value="MoeA"/>
    <property type="match status" value="1"/>
</dbReference>
<evidence type="ECO:0000256" key="8">
    <source>
        <dbReference type="ARBA" id="ARBA00022842"/>
    </source>
</evidence>
<dbReference type="PANTHER" id="PTHR10192:SF5">
    <property type="entry name" value="GEPHYRIN"/>
    <property type="match status" value="1"/>
</dbReference>
<dbReference type="EMBL" id="CP002299">
    <property type="protein sequence ID" value="ADP78624.1"/>
    <property type="molecule type" value="Genomic_DNA"/>
</dbReference>
<dbReference type="Pfam" id="PF00994">
    <property type="entry name" value="MoCF_biosynth"/>
    <property type="match status" value="1"/>
</dbReference>
<dbReference type="Pfam" id="PF03453">
    <property type="entry name" value="MoeA_N"/>
    <property type="match status" value="1"/>
</dbReference>
<dbReference type="InterPro" id="IPR036688">
    <property type="entry name" value="MoeA_C_domain_IV_sf"/>
</dbReference>
<accession>E3JB94</accession>
<dbReference type="AlphaFoldDB" id="E3JB94"/>
<dbReference type="PANTHER" id="PTHR10192">
    <property type="entry name" value="MOLYBDOPTERIN BIOSYNTHESIS PROTEIN"/>
    <property type="match status" value="1"/>
</dbReference>
<dbReference type="GO" id="GO:0006777">
    <property type="term" value="P:Mo-molybdopterin cofactor biosynthetic process"/>
    <property type="evidence" value="ECO:0007669"/>
    <property type="project" value="UniProtKB-UniRule"/>
</dbReference>
<dbReference type="GO" id="GO:0046872">
    <property type="term" value="F:metal ion binding"/>
    <property type="evidence" value="ECO:0007669"/>
    <property type="project" value="UniProtKB-UniRule"/>
</dbReference>
<dbReference type="RefSeq" id="WP_013421746.1">
    <property type="nucleotide sequence ID" value="NC_014666.1"/>
</dbReference>
<dbReference type="eggNOG" id="COG0303">
    <property type="taxonomic scope" value="Bacteria"/>
</dbReference>
<dbReference type="FunFam" id="3.40.980.10:FF:000004">
    <property type="entry name" value="Molybdopterin molybdenumtransferase"/>
    <property type="match status" value="1"/>
</dbReference>
<keyword evidence="8 11" id="KW-0460">Magnesium</keyword>
<dbReference type="Gene3D" id="2.170.190.11">
    <property type="entry name" value="Molybdopterin biosynthesis moea protein, domain 3"/>
    <property type="match status" value="1"/>
</dbReference>
<evidence type="ECO:0000256" key="11">
    <source>
        <dbReference type="RuleBase" id="RU365090"/>
    </source>
</evidence>
<evidence type="ECO:0000256" key="1">
    <source>
        <dbReference type="ARBA" id="ARBA00001946"/>
    </source>
</evidence>
<comment type="catalytic activity">
    <reaction evidence="10">
        <text>adenylyl-molybdopterin + molybdate = Mo-molybdopterin + AMP + H(+)</text>
        <dbReference type="Rhea" id="RHEA:35047"/>
        <dbReference type="ChEBI" id="CHEBI:15378"/>
        <dbReference type="ChEBI" id="CHEBI:36264"/>
        <dbReference type="ChEBI" id="CHEBI:62727"/>
        <dbReference type="ChEBI" id="CHEBI:71302"/>
        <dbReference type="ChEBI" id="CHEBI:456215"/>
        <dbReference type="EC" id="2.10.1.1"/>
    </reaction>
</comment>
<evidence type="ECO:0000256" key="9">
    <source>
        <dbReference type="ARBA" id="ARBA00023150"/>
    </source>
</evidence>
<dbReference type="SUPFAM" id="SSF63882">
    <property type="entry name" value="MoeA N-terminal region -like"/>
    <property type="match status" value="1"/>
</dbReference>
<name>E3JB94_PSEI1</name>
<evidence type="ECO:0000256" key="10">
    <source>
        <dbReference type="ARBA" id="ARBA00047317"/>
    </source>
</evidence>
<dbReference type="Pfam" id="PF03454">
    <property type="entry name" value="MoeA_C"/>
    <property type="match status" value="1"/>
</dbReference>
<dbReference type="InterPro" id="IPR038987">
    <property type="entry name" value="MoeA-like"/>
</dbReference>
<dbReference type="InterPro" id="IPR005111">
    <property type="entry name" value="MoeA_C_domain_IV"/>
</dbReference>